<evidence type="ECO:0000256" key="2">
    <source>
        <dbReference type="ARBA" id="ARBA00023027"/>
    </source>
</evidence>
<evidence type="ECO:0000256" key="1">
    <source>
        <dbReference type="ARBA" id="ARBA00023002"/>
    </source>
</evidence>
<dbReference type="InterPro" id="IPR039261">
    <property type="entry name" value="FNR_nucleotide-bd"/>
</dbReference>
<evidence type="ECO:0000313" key="5">
    <source>
        <dbReference type="EMBL" id="POS76094.1"/>
    </source>
</evidence>
<sequence length="361" mass="38979">MLFSPLRASKLPLFRAALPSLKNNTSRGISNTTKMAKPDHSERTATEPRDPSLHTVILKQIEEVNPSIRAFRLAIPPSVGGIKFLPGQWLDVFVPGISKPGGFTITSAPSKAQNKKQAPPASSTAAPTEQGTAPSASPTPPTAPEPYLELAVQKSPDNPPAQYLWKPAGEILSSELLVRVGGSFVWPPPGIQPMTLRKIVFIAGGVGINPLMSIASHLAERPDPRHHVEFLYSTRDPGEGQRDSSKILFLDRLDGIFNHGGALKGRLSLFLTPGGGGRPASIEGSGKDALEEETVGDRLGIAFKRRRITIDDIADAIGDDKRFAAVYVCGVPAMTDEFVEKLTSPRGLGLEPHRVLFEKWW</sequence>
<keyword evidence="6" id="KW-1185">Reference proteome</keyword>
<evidence type="ECO:0000313" key="6">
    <source>
        <dbReference type="Proteomes" id="UP000094444"/>
    </source>
</evidence>
<dbReference type="PANTHER" id="PTHR46505:SF1">
    <property type="entry name" value="OXIDOREDUCTASE NAD-BINDING DOMAIN-CONTAINING PROTEIN 1"/>
    <property type="match status" value="1"/>
</dbReference>
<keyword evidence="1" id="KW-0560">Oxidoreductase</keyword>
<feature type="compositionally biased region" description="Polar residues" evidence="3">
    <location>
        <begin position="24"/>
        <end position="34"/>
    </location>
</feature>
<dbReference type="PROSITE" id="PS51384">
    <property type="entry name" value="FAD_FR"/>
    <property type="match status" value="1"/>
</dbReference>
<dbReference type="CDD" id="cd00322">
    <property type="entry name" value="FNR_like"/>
    <property type="match status" value="1"/>
</dbReference>
<dbReference type="SUPFAM" id="SSF52343">
    <property type="entry name" value="Ferredoxin reductase-like, C-terminal NADP-linked domain"/>
    <property type="match status" value="1"/>
</dbReference>
<keyword evidence="2" id="KW-0520">NAD</keyword>
<dbReference type="InterPro" id="IPR052128">
    <property type="entry name" value="Oxidoreductase_NAD-binding"/>
</dbReference>
<evidence type="ECO:0000256" key="3">
    <source>
        <dbReference type="SAM" id="MobiDB-lite"/>
    </source>
</evidence>
<feature type="domain" description="FAD-binding FR-type" evidence="4">
    <location>
        <begin position="51"/>
        <end position="187"/>
    </location>
</feature>
<feature type="compositionally biased region" description="Polar residues" evidence="3">
    <location>
        <begin position="105"/>
        <end position="116"/>
    </location>
</feature>
<dbReference type="Gene3D" id="3.40.50.80">
    <property type="entry name" value="Nucleotide-binding domain of ferredoxin-NADP reductase (FNR) module"/>
    <property type="match status" value="1"/>
</dbReference>
<dbReference type="OrthoDB" id="436496at2759"/>
<proteinExistence type="predicted"/>
<reference evidence="5" key="1">
    <citation type="submission" date="2017-09" db="EMBL/GenBank/DDBJ databases">
        <title>Polyketide synthases of a Diaporthe helianthi virulent isolate.</title>
        <authorList>
            <person name="Baroncelli R."/>
        </authorList>
    </citation>
    <scope>NUCLEOTIDE SEQUENCE [LARGE SCALE GENOMIC DNA]</scope>
    <source>
        <strain evidence="5">7/96</strain>
    </source>
</reference>
<dbReference type="EMBL" id="MAVT02000408">
    <property type="protein sequence ID" value="POS76094.1"/>
    <property type="molecule type" value="Genomic_DNA"/>
</dbReference>
<protein>
    <submittedName>
        <fullName evidence="5">NADH-cytochrome b-5 reductase</fullName>
    </submittedName>
</protein>
<dbReference type="STRING" id="158607.A0A2P5I0T6"/>
<feature type="region of interest" description="Disordered" evidence="3">
    <location>
        <begin position="105"/>
        <end position="146"/>
    </location>
</feature>
<dbReference type="Proteomes" id="UP000094444">
    <property type="component" value="Unassembled WGS sequence"/>
</dbReference>
<dbReference type="PANTHER" id="PTHR46505">
    <property type="entry name" value="OXIDOREDUCTASE NAD-BINDING DOMAIN-CONTAINING PROTEIN 1"/>
    <property type="match status" value="1"/>
</dbReference>
<dbReference type="Gene3D" id="2.40.30.10">
    <property type="entry name" value="Translation factors"/>
    <property type="match status" value="1"/>
</dbReference>
<name>A0A2P5I0T6_DIAHE</name>
<feature type="compositionally biased region" description="Basic and acidic residues" evidence="3">
    <location>
        <begin position="36"/>
        <end position="50"/>
    </location>
</feature>
<dbReference type="InterPro" id="IPR017938">
    <property type="entry name" value="Riboflavin_synthase-like_b-brl"/>
</dbReference>
<dbReference type="GO" id="GO:0016491">
    <property type="term" value="F:oxidoreductase activity"/>
    <property type="evidence" value="ECO:0007669"/>
    <property type="project" value="UniProtKB-KW"/>
</dbReference>
<feature type="region of interest" description="Disordered" evidence="3">
    <location>
        <begin position="24"/>
        <end position="50"/>
    </location>
</feature>
<accession>A0A2P5I0T6</accession>
<dbReference type="SUPFAM" id="SSF63380">
    <property type="entry name" value="Riboflavin synthase domain-like"/>
    <property type="match status" value="1"/>
</dbReference>
<dbReference type="InterPro" id="IPR017927">
    <property type="entry name" value="FAD-bd_FR_type"/>
</dbReference>
<organism evidence="5 6">
    <name type="scientific">Diaporthe helianthi</name>
    <dbReference type="NCBI Taxonomy" id="158607"/>
    <lineage>
        <taxon>Eukaryota</taxon>
        <taxon>Fungi</taxon>
        <taxon>Dikarya</taxon>
        <taxon>Ascomycota</taxon>
        <taxon>Pezizomycotina</taxon>
        <taxon>Sordariomycetes</taxon>
        <taxon>Sordariomycetidae</taxon>
        <taxon>Diaporthales</taxon>
        <taxon>Diaporthaceae</taxon>
        <taxon>Diaporthe</taxon>
    </lineage>
</organism>
<gene>
    <name evidence="5" type="ORF">DHEL01_v205505</name>
</gene>
<dbReference type="AlphaFoldDB" id="A0A2P5I0T6"/>
<evidence type="ECO:0000259" key="4">
    <source>
        <dbReference type="PROSITE" id="PS51384"/>
    </source>
</evidence>
<comment type="caution">
    <text evidence="5">The sequence shown here is derived from an EMBL/GenBank/DDBJ whole genome shotgun (WGS) entry which is preliminary data.</text>
</comment>
<dbReference type="GO" id="GO:0005739">
    <property type="term" value="C:mitochondrion"/>
    <property type="evidence" value="ECO:0007669"/>
    <property type="project" value="TreeGrafter"/>
</dbReference>
<feature type="compositionally biased region" description="Low complexity" evidence="3">
    <location>
        <begin position="118"/>
        <end position="136"/>
    </location>
</feature>
<dbReference type="InParanoid" id="A0A2P5I0T6"/>